<dbReference type="EMBL" id="JAVIZX010000001">
    <property type="protein sequence ID" value="MDR6214647.1"/>
    <property type="molecule type" value="Genomic_DNA"/>
</dbReference>
<evidence type="ECO:0000313" key="1">
    <source>
        <dbReference type="EMBL" id="MDR6214647.1"/>
    </source>
</evidence>
<evidence type="ECO:0000313" key="2">
    <source>
        <dbReference type="Proteomes" id="UP001267710"/>
    </source>
</evidence>
<sequence>MAPRTRSHQPVLRALPRYAAAALLLLLGAGLWSTARAETGKLLLTGGVSTVSGSAGGGITPWAVIGTQATEGEVGVSAFATRVGTLDYALKSYGAAVAVHDRVEISVAQQDFDAGPAVALNGIAPFGIEPKPHLKMDIVGVKVKLLGDAILEAQSLVPQIAVGIEHKRLRPGSLGGVMDFLGVDRSGTDFYVSATKLLLDKGLLLSGTLRYTKANQNGLLGFGAATPGRDRYSLQPEISVAYLLRRDLAIGAEYRFKPNNLQALGTAAGLGDALREDDWKDVFIAWAPSKNLSLTLAYVDLGRIVPGVAPRRQTGYYFSAQAGF</sequence>
<proteinExistence type="predicted"/>
<dbReference type="RefSeq" id="WP_309828941.1">
    <property type="nucleotide sequence ID" value="NZ_JAVIZX010000001.1"/>
</dbReference>
<evidence type="ECO:0008006" key="3">
    <source>
        <dbReference type="Google" id="ProtNLM"/>
    </source>
</evidence>
<dbReference type="InterPro" id="IPR021393">
    <property type="entry name" value="DUF3034"/>
</dbReference>
<accession>A0ABU1IBU2</accession>
<dbReference type="Proteomes" id="UP001267710">
    <property type="component" value="Unassembled WGS sequence"/>
</dbReference>
<dbReference type="Pfam" id="PF11231">
    <property type="entry name" value="DUF3034"/>
    <property type="match status" value="1"/>
</dbReference>
<organism evidence="1 2">
    <name type="scientific">Paracidovorax wautersii</name>
    <dbReference type="NCBI Taxonomy" id="1177982"/>
    <lineage>
        <taxon>Bacteria</taxon>
        <taxon>Pseudomonadati</taxon>
        <taxon>Pseudomonadota</taxon>
        <taxon>Betaproteobacteria</taxon>
        <taxon>Burkholderiales</taxon>
        <taxon>Comamonadaceae</taxon>
        <taxon>Paracidovorax</taxon>
    </lineage>
</organism>
<protein>
    <recommendedName>
        <fullName evidence="3">DUF3034 family protein</fullName>
    </recommendedName>
</protein>
<keyword evidence="2" id="KW-1185">Reference proteome</keyword>
<comment type="caution">
    <text evidence="1">The sequence shown here is derived from an EMBL/GenBank/DDBJ whole genome shotgun (WGS) entry which is preliminary data.</text>
</comment>
<gene>
    <name evidence="1" type="ORF">QE399_002336</name>
</gene>
<name>A0ABU1IBU2_9BURK</name>
<reference evidence="1 2" key="1">
    <citation type="submission" date="2023-08" db="EMBL/GenBank/DDBJ databases">
        <title>Functional and genomic diversity of the sorghum phyllosphere microbiome.</title>
        <authorList>
            <person name="Shade A."/>
        </authorList>
    </citation>
    <scope>NUCLEOTIDE SEQUENCE [LARGE SCALE GENOMIC DNA]</scope>
    <source>
        <strain evidence="1 2">SORGH_AS_0335</strain>
    </source>
</reference>